<dbReference type="GeneID" id="59335938"/>
<gene>
    <name evidence="2" type="ORF">HO133_007539</name>
</gene>
<sequence length="121" mass="13722">MADPGNGAERSLLAHILSASAFMDCGGEEEEGEEEGEGEEGEEGEEKKKREKKKEKKKEQKPPFPEQSQKLSTLLRQATKTPPSIRNPTWQMIARRELGPEGPDRDEQRTTHRSDCAYRVR</sequence>
<accession>A0A8H6KYY1</accession>
<evidence type="ECO:0000256" key="1">
    <source>
        <dbReference type="SAM" id="MobiDB-lite"/>
    </source>
</evidence>
<evidence type="ECO:0000313" key="2">
    <source>
        <dbReference type="EMBL" id="KAF6229423.1"/>
    </source>
</evidence>
<protein>
    <submittedName>
        <fullName evidence="2">Uncharacterized protein</fullName>
    </submittedName>
</protein>
<proteinExistence type="predicted"/>
<reference evidence="2 3" key="1">
    <citation type="journal article" date="2020" name="Genomics">
        <title>Complete, high-quality genomes from long-read metagenomic sequencing of two wolf lichen thalli reveals enigmatic genome architecture.</title>
        <authorList>
            <person name="McKenzie S.K."/>
            <person name="Walston R.F."/>
            <person name="Allen J.L."/>
        </authorList>
    </citation>
    <scope>NUCLEOTIDE SEQUENCE [LARGE SCALE GENOMIC DNA]</scope>
    <source>
        <strain evidence="2">WasteWater1</strain>
    </source>
</reference>
<feature type="compositionally biased region" description="Acidic residues" evidence="1">
    <location>
        <begin position="26"/>
        <end position="44"/>
    </location>
</feature>
<feature type="compositionally biased region" description="Basic and acidic residues" evidence="1">
    <location>
        <begin position="94"/>
        <end position="121"/>
    </location>
</feature>
<keyword evidence="3" id="KW-1185">Reference proteome</keyword>
<dbReference type="RefSeq" id="XP_037157065.1">
    <property type="nucleotide sequence ID" value="XM_037298430.1"/>
</dbReference>
<feature type="region of interest" description="Disordered" evidence="1">
    <location>
        <begin position="19"/>
        <end position="121"/>
    </location>
</feature>
<feature type="compositionally biased region" description="Polar residues" evidence="1">
    <location>
        <begin position="66"/>
        <end position="90"/>
    </location>
</feature>
<dbReference type="Proteomes" id="UP000593566">
    <property type="component" value="Unassembled WGS sequence"/>
</dbReference>
<dbReference type="EMBL" id="JACCJB010000003">
    <property type="protein sequence ID" value="KAF6229423.1"/>
    <property type="molecule type" value="Genomic_DNA"/>
</dbReference>
<dbReference type="AlphaFoldDB" id="A0A8H6KYY1"/>
<name>A0A8H6KYY1_9LECA</name>
<organism evidence="2 3">
    <name type="scientific">Letharia lupina</name>
    <dbReference type="NCBI Taxonomy" id="560253"/>
    <lineage>
        <taxon>Eukaryota</taxon>
        <taxon>Fungi</taxon>
        <taxon>Dikarya</taxon>
        <taxon>Ascomycota</taxon>
        <taxon>Pezizomycotina</taxon>
        <taxon>Lecanoromycetes</taxon>
        <taxon>OSLEUM clade</taxon>
        <taxon>Lecanoromycetidae</taxon>
        <taxon>Lecanorales</taxon>
        <taxon>Lecanorineae</taxon>
        <taxon>Parmeliaceae</taxon>
        <taxon>Letharia</taxon>
    </lineage>
</organism>
<comment type="caution">
    <text evidence="2">The sequence shown here is derived from an EMBL/GenBank/DDBJ whole genome shotgun (WGS) entry which is preliminary data.</text>
</comment>
<evidence type="ECO:0000313" key="3">
    <source>
        <dbReference type="Proteomes" id="UP000593566"/>
    </source>
</evidence>